<dbReference type="InterPro" id="IPR051081">
    <property type="entry name" value="HTH_MetalResp_TranReg"/>
</dbReference>
<sequence>MSQVFRALSDPTRRRVLQLLRRGPMSAGELSDQFNVSKPTMSAHFTVLKDADLVHTEKAGKSVIYHLKLSVLEEALLGFVHSFGVGAEAPKPRNKKESAR</sequence>
<feature type="domain" description="HTH arsR-type" evidence="4">
    <location>
        <begin position="1"/>
        <end position="86"/>
    </location>
</feature>
<evidence type="ECO:0000259" key="4">
    <source>
        <dbReference type="PROSITE" id="PS50987"/>
    </source>
</evidence>
<dbReference type="PROSITE" id="PS50987">
    <property type="entry name" value="HTH_ARSR_2"/>
    <property type="match status" value="1"/>
</dbReference>
<dbReference type="CDD" id="cd00090">
    <property type="entry name" value="HTH_ARSR"/>
    <property type="match status" value="1"/>
</dbReference>
<organism evidence="5 6">
    <name type="scientific">Pseudoxanthomonas putridarboris</name>
    <dbReference type="NCBI Taxonomy" id="752605"/>
    <lineage>
        <taxon>Bacteria</taxon>
        <taxon>Pseudomonadati</taxon>
        <taxon>Pseudomonadota</taxon>
        <taxon>Gammaproteobacteria</taxon>
        <taxon>Lysobacterales</taxon>
        <taxon>Lysobacteraceae</taxon>
        <taxon>Pseudoxanthomonas</taxon>
    </lineage>
</organism>
<accession>A0ABU9IZ28</accession>
<dbReference type="InterPro" id="IPR001845">
    <property type="entry name" value="HTH_ArsR_DNA-bd_dom"/>
</dbReference>
<dbReference type="InterPro" id="IPR036388">
    <property type="entry name" value="WH-like_DNA-bd_sf"/>
</dbReference>
<evidence type="ECO:0000256" key="1">
    <source>
        <dbReference type="ARBA" id="ARBA00023015"/>
    </source>
</evidence>
<dbReference type="RefSeq" id="WP_341725379.1">
    <property type="nucleotide sequence ID" value="NZ_JBBWWT010000002.1"/>
</dbReference>
<dbReference type="NCBIfam" id="NF033788">
    <property type="entry name" value="HTH_metalloreg"/>
    <property type="match status" value="1"/>
</dbReference>
<dbReference type="InterPro" id="IPR047796">
    <property type="entry name" value="SdpR-like_repress"/>
</dbReference>
<dbReference type="Proteomes" id="UP001459204">
    <property type="component" value="Unassembled WGS sequence"/>
</dbReference>
<name>A0ABU9IZ28_9GAMM</name>
<dbReference type="PANTHER" id="PTHR33154:SF33">
    <property type="entry name" value="TRANSCRIPTIONAL REPRESSOR SDPR"/>
    <property type="match status" value="1"/>
</dbReference>
<dbReference type="InterPro" id="IPR036390">
    <property type="entry name" value="WH_DNA-bd_sf"/>
</dbReference>
<keyword evidence="2" id="KW-0238">DNA-binding</keyword>
<keyword evidence="1" id="KW-0805">Transcription regulation</keyword>
<keyword evidence="6" id="KW-1185">Reference proteome</keyword>
<dbReference type="PRINTS" id="PR00778">
    <property type="entry name" value="HTHARSR"/>
</dbReference>
<reference evidence="5 6" key="1">
    <citation type="submission" date="2024-04" db="EMBL/GenBank/DDBJ databases">
        <title>Draft genome sequence of Pseudoxanthomonas putridarboris WD12.</title>
        <authorList>
            <person name="Oh J."/>
        </authorList>
    </citation>
    <scope>NUCLEOTIDE SEQUENCE [LARGE SCALE GENOMIC DNA]</scope>
    <source>
        <strain evidence="5 6">WD12</strain>
    </source>
</reference>
<gene>
    <name evidence="5" type="ORF">AAD027_07465</name>
</gene>
<dbReference type="NCBIfam" id="NF033789">
    <property type="entry name" value="repress_SdpR"/>
    <property type="match status" value="1"/>
</dbReference>
<protein>
    <submittedName>
        <fullName evidence="5">Autorepressor SdpR family transcription factor</fullName>
    </submittedName>
</protein>
<evidence type="ECO:0000256" key="2">
    <source>
        <dbReference type="ARBA" id="ARBA00023125"/>
    </source>
</evidence>
<dbReference type="SUPFAM" id="SSF46785">
    <property type="entry name" value="Winged helix' DNA-binding domain"/>
    <property type="match status" value="1"/>
</dbReference>
<dbReference type="EMBL" id="JBBWWT010000002">
    <property type="protein sequence ID" value="MEL1264207.1"/>
    <property type="molecule type" value="Genomic_DNA"/>
</dbReference>
<dbReference type="Gene3D" id="1.10.10.10">
    <property type="entry name" value="Winged helix-like DNA-binding domain superfamily/Winged helix DNA-binding domain"/>
    <property type="match status" value="1"/>
</dbReference>
<evidence type="ECO:0000256" key="3">
    <source>
        <dbReference type="ARBA" id="ARBA00023163"/>
    </source>
</evidence>
<dbReference type="Pfam" id="PF12840">
    <property type="entry name" value="HTH_20"/>
    <property type="match status" value="1"/>
</dbReference>
<comment type="caution">
    <text evidence="5">The sequence shown here is derived from an EMBL/GenBank/DDBJ whole genome shotgun (WGS) entry which is preliminary data.</text>
</comment>
<dbReference type="SMART" id="SM00418">
    <property type="entry name" value="HTH_ARSR"/>
    <property type="match status" value="1"/>
</dbReference>
<proteinExistence type="predicted"/>
<keyword evidence="3" id="KW-0804">Transcription</keyword>
<evidence type="ECO:0000313" key="5">
    <source>
        <dbReference type="EMBL" id="MEL1264207.1"/>
    </source>
</evidence>
<evidence type="ECO:0000313" key="6">
    <source>
        <dbReference type="Proteomes" id="UP001459204"/>
    </source>
</evidence>
<dbReference type="InterPro" id="IPR011991">
    <property type="entry name" value="ArsR-like_HTH"/>
</dbReference>
<dbReference type="PANTHER" id="PTHR33154">
    <property type="entry name" value="TRANSCRIPTIONAL REGULATOR, ARSR FAMILY"/>
    <property type="match status" value="1"/>
</dbReference>